<name>A0A8H5BU98_9AGAR</name>
<dbReference type="Pfam" id="PF09362">
    <property type="entry name" value="DUF1996"/>
    <property type="match status" value="1"/>
</dbReference>
<accession>A0A8H5BU98</accession>
<protein>
    <recommendedName>
        <fullName evidence="1">DUF1996 domain-containing protein</fullName>
    </recommendedName>
</protein>
<dbReference type="OrthoDB" id="74764at2759"/>
<organism evidence="2 3">
    <name type="scientific">Psilocybe cf. subviscida</name>
    <dbReference type="NCBI Taxonomy" id="2480587"/>
    <lineage>
        <taxon>Eukaryota</taxon>
        <taxon>Fungi</taxon>
        <taxon>Dikarya</taxon>
        <taxon>Basidiomycota</taxon>
        <taxon>Agaricomycotina</taxon>
        <taxon>Agaricomycetes</taxon>
        <taxon>Agaricomycetidae</taxon>
        <taxon>Agaricales</taxon>
        <taxon>Agaricineae</taxon>
        <taxon>Strophariaceae</taxon>
        <taxon>Psilocybe</taxon>
    </lineage>
</organism>
<keyword evidence="3" id="KW-1185">Reference proteome</keyword>
<proteinExistence type="predicted"/>
<feature type="domain" description="DUF1996" evidence="1">
    <location>
        <begin position="33"/>
        <end position="154"/>
    </location>
</feature>
<dbReference type="EMBL" id="JAACJJ010000002">
    <property type="protein sequence ID" value="KAF5329690.1"/>
    <property type="molecule type" value="Genomic_DNA"/>
</dbReference>
<evidence type="ECO:0000313" key="2">
    <source>
        <dbReference type="EMBL" id="KAF5329690.1"/>
    </source>
</evidence>
<dbReference type="Proteomes" id="UP000567179">
    <property type="component" value="Unassembled WGS sequence"/>
</dbReference>
<dbReference type="PANTHER" id="PTHR43662:SF12">
    <property type="entry name" value="DUF1996 DOMAIN-CONTAINING PROTEIN-RELATED"/>
    <property type="match status" value="1"/>
</dbReference>
<evidence type="ECO:0000259" key="1">
    <source>
        <dbReference type="Pfam" id="PF09362"/>
    </source>
</evidence>
<sequence>MDVRLPDVVPFSWSNGSFSSVQGNPVIDAAGVTTAFPDDFRMISGDMTLRSFDPSNFAQQAVTFLCLNFNGKSTRTNELPKGQCASGIRSQINFPSCWDGRNVDSPDHKSHVAFLSTGPDNGTCSDPHFPITLPRIFMEVYWVTQVFDSVHSPTATQSDTHTTQACLDYEFRRLLHFYNGWDDGALQRALDGCRCNPFGDPSCCAAQGIFDIKQEKRCFISDTVAEQTLGLLPALPGNNPIQAHCYEQYFDAVTPPLYDPVFVHTNTLVTAPPPTGTIATPAQTALVTQLARGTCIANAVDKVQIGVWWLAVTSSLSMCLLL</sequence>
<gene>
    <name evidence="2" type="ORF">D9619_008944</name>
</gene>
<reference evidence="2 3" key="1">
    <citation type="journal article" date="2020" name="ISME J.">
        <title>Uncovering the hidden diversity of litter-decomposition mechanisms in mushroom-forming fungi.</title>
        <authorList>
            <person name="Floudas D."/>
            <person name="Bentzer J."/>
            <person name="Ahren D."/>
            <person name="Johansson T."/>
            <person name="Persson P."/>
            <person name="Tunlid A."/>
        </authorList>
    </citation>
    <scope>NUCLEOTIDE SEQUENCE [LARGE SCALE GENOMIC DNA]</scope>
    <source>
        <strain evidence="2 3">CBS 101986</strain>
    </source>
</reference>
<dbReference type="InterPro" id="IPR018535">
    <property type="entry name" value="DUF1996"/>
</dbReference>
<dbReference type="PANTHER" id="PTHR43662">
    <property type="match status" value="1"/>
</dbReference>
<comment type="caution">
    <text evidence="2">The sequence shown here is derived from an EMBL/GenBank/DDBJ whole genome shotgun (WGS) entry which is preliminary data.</text>
</comment>
<evidence type="ECO:0000313" key="3">
    <source>
        <dbReference type="Proteomes" id="UP000567179"/>
    </source>
</evidence>
<dbReference type="AlphaFoldDB" id="A0A8H5BU98"/>